<gene>
    <name evidence="3" type="ORF">EJB05_46992</name>
</gene>
<evidence type="ECO:0000259" key="2">
    <source>
        <dbReference type="Pfam" id="PF03469"/>
    </source>
</evidence>
<keyword evidence="1" id="KW-0175">Coiled coil</keyword>
<dbReference type="PANTHER" id="PTHR21596:SF55">
    <property type="entry name" value="OS12G0572500 PROTEIN"/>
    <property type="match status" value="1"/>
</dbReference>
<sequence length="380" mass="43657">MNLNDELMLDSHTNCFLMNLGATYSFAHCFAGCSMASGHALPELDQGLARLVSSLDCDMAIQTGVMKQYGKINDTVKDLLAQKVKISQEKQEVERLQQEISNKNKELTLEIEKLRHANQELICENNRLSVKDEMLSHENKELTLELEKLKETLDERESVKGKVHFICSNGVQTRSMRNRNVQEGYGGSMVASEPKEENFTEVISNRIIAEDYERKRELTEIRKKLIEVFANMDHCRQTIRIKMMGQIDIKPFLDVAHREHPTHISKFEAAKNCSSWQLKIQNPLWHPYKNISEDGSLEEVLNDNDETLKQLKESGETIYDAVIEALKEMNEYNMSGRSVVPELWNYREGRKATVVECINLLAKKVKEHNCKKRKANPSAI</sequence>
<dbReference type="Proteomes" id="UP000324897">
    <property type="component" value="Unassembled WGS sequence"/>
</dbReference>
<dbReference type="EMBL" id="RWGY01000045">
    <property type="protein sequence ID" value="TVU06955.1"/>
    <property type="molecule type" value="Genomic_DNA"/>
</dbReference>
<accession>A0A5J9T6J1</accession>
<dbReference type="AlphaFoldDB" id="A0A5J9T6J1"/>
<keyword evidence="4" id="KW-1185">Reference proteome</keyword>
<name>A0A5J9T6J1_9POAL</name>
<dbReference type="InterPro" id="IPR045177">
    <property type="entry name" value="FDM1-5/IDN2"/>
</dbReference>
<dbReference type="Pfam" id="PF03469">
    <property type="entry name" value="XH"/>
    <property type="match status" value="1"/>
</dbReference>
<proteinExistence type="predicted"/>
<evidence type="ECO:0000313" key="3">
    <source>
        <dbReference type="EMBL" id="TVU06955.1"/>
    </source>
</evidence>
<evidence type="ECO:0000256" key="1">
    <source>
        <dbReference type="SAM" id="Coils"/>
    </source>
</evidence>
<dbReference type="InterPro" id="IPR005379">
    <property type="entry name" value="FDM1-5/IDN2_XH"/>
</dbReference>
<dbReference type="GO" id="GO:0080188">
    <property type="term" value="P:gene silencing by siRNA-directed DNA methylation"/>
    <property type="evidence" value="ECO:0007669"/>
    <property type="project" value="InterPro"/>
</dbReference>
<comment type="caution">
    <text evidence="3">The sequence shown here is derived from an EMBL/GenBank/DDBJ whole genome shotgun (WGS) entry which is preliminary data.</text>
</comment>
<evidence type="ECO:0000313" key="4">
    <source>
        <dbReference type="Proteomes" id="UP000324897"/>
    </source>
</evidence>
<reference evidence="3 4" key="1">
    <citation type="journal article" date="2019" name="Sci. Rep.">
        <title>A high-quality genome of Eragrostis curvula grass provides insights into Poaceae evolution and supports new strategies to enhance forage quality.</title>
        <authorList>
            <person name="Carballo J."/>
            <person name="Santos B.A.C.M."/>
            <person name="Zappacosta D."/>
            <person name="Garbus I."/>
            <person name="Selva J.P."/>
            <person name="Gallo C.A."/>
            <person name="Diaz A."/>
            <person name="Albertini E."/>
            <person name="Caccamo M."/>
            <person name="Echenique V."/>
        </authorList>
    </citation>
    <scope>NUCLEOTIDE SEQUENCE [LARGE SCALE GENOMIC DNA]</scope>
    <source>
        <strain evidence="4">cv. Victoria</strain>
        <tissue evidence="3">Leaf</tissue>
    </source>
</reference>
<dbReference type="OrthoDB" id="678151at2759"/>
<dbReference type="PANTHER" id="PTHR21596">
    <property type="entry name" value="RIBONUCLEASE P SUBUNIT P38"/>
    <property type="match status" value="1"/>
</dbReference>
<protein>
    <recommendedName>
        <fullName evidence="2">Factor of DNA methylation 1-5/IDN2 domain-containing protein</fullName>
    </recommendedName>
</protein>
<organism evidence="3 4">
    <name type="scientific">Eragrostis curvula</name>
    <name type="common">weeping love grass</name>
    <dbReference type="NCBI Taxonomy" id="38414"/>
    <lineage>
        <taxon>Eukaryota</taxon>
        <taxon>Viridiplantae</taxon>
        <taxon>Streptophyta</taxon>
        <taxon>Embryophyta</taxon>
        <taxon>Tracheophyta</taxon>
        <taxon>Spermatophyta</taxon>
        <taxon>Magnoliopsida</taxon>
        <taxon>Liliopsida</taxon>
        <taxon>Poales</taxon>
        <taxon>Poaceae</taxon>
        <taxon>PACMAD clade</taxon>
        <taxon>Chloridoideae</taxon>
        <taxon>Eragrostideae</taxon>
        <taxon>Eragrostidinae</taxon>
        <taxon>Eragrostis</taxon>
    </lineage>
</organism>
<dbReference type="Gramene" id="TVU06955">
    <property type="protein sequence ID" value="TVU06955"/>
    <property type="gene ID" value="EJB05_46992"/>
</dbReference>
<feature type="coiled-coil region" evidence="1">
    <location>
        <begin position="76"/>
        <end position="159"/>
    </location>
</feature>
<feature type="domain" description="Factor of DNA methylation 1-5/IDN2" evidence="2">
    <location>
        <begin position="242"/>
        <end position="369"/>
    </location>
</feature>